<reference evidence="8" key="1">
    <citation type="submission" date="2018-07" db="EMBL/GenBank/DDBJ databases">
        <authorList>
            <person name="Somerville V."/>
        </authorList>
    </citation>
    <scope>NUCLEOTIDE SEQUENCE</scope>
    <source>
        <strain evidence="8">NWC_2_2</strain>
    </source>
</reference>
<keyword evidence="4 7" id="KW-0812">Transmembrane</keyword>
<dbReference type="EMBL" id="CP031023">
    <property type="protein sequence ID" value="AZA16125.1"/>
    <property type="molecule type" value="Genomic_DNA"/>
</dbReference>
<dbReference type="GO" id="GO:0042910">
    <property type="term" value="F:xenobiotic transmembrane transporter activity"/>
    <property type="evidence" value="ECO:0007669"/>
    <property type="project" value="InterPro"/>
</dbReference>
<keyword evidence="5 7" id="KW-1133">Transmembrane helix</keyword>
<evidence type="ECO:0000256" key="2">
    <source>
        <dbReference type="ARBA" id="ARBA00022448"/>
    </source>
</evidence>
<evidence type="ECO:0000313" key="10">
    <source>
        <dbReference type="Proteomes" id="UP001200334"/>
    </source>
</evidence>
<keyword evidence="3" id="KW-1003">Cell membrane</keyword>
<evidence type="ECO:0000256" key="1">
    <source>
        <dbReference type="ARBA" id="ARBA00004651"/>
    </source>
</evidence>
<evidence type="ECO:0000256" key="7">
    <source>
        <dbReference type="SAM" id="Phobius"/>
    </source>
</evidence>
<evidence type="ECO:0000256" key="6">
    <source>
        <dbReference type="ARBA" id="ARBA00023136"/>
    </source>
</evidence>
<feature type="transmembrane region" description="Helical" evidence="7">
    <location>
        <begin position="12"/>
        <end position="32"/>
    </location>
</feature>
<dbReference type="PANTHER" id="PTHR43549:SF3">
    <property type="entry name" value="MULTIDRUG RESISTANCE PROTEIN YPNP-RELATED"/>
    <property type="match status" value="1"/>
</dbReference>
<dbReference type="Proteomes" id="UP001200334">
    <property type="component" value="Unassembled WGS sequence"/>
</dbReference>
<gene>
    <name evidence="8" type="ORF">DQL93_06005</name>
    <name evidence="9" type="ORF">LOB85_00850</name>
</gene>
<dbReference type="InterPro" id="IPR052031">
    <property type="entry name" value="Membrane_Transporter-Flippase"/>
</dbReference>
<dbReference type="RefSeq" id="WP_016396629.1">
    <property type="nucleotide sequence ID" value="NZ_JAJNTG010000070.1"/>
</dbReference>
<organism evidence="8">
    <name type="scientific">Lactobacillus delbrueckii subsp. lactis</name>
    <dbReference type="NCBI Taxonomy" id="29397"/>
    <lineage>
        <taxon>Bacteria</taxon>
        <taxon>Bacillati</taxon>
        <taxon>Bacillota</taxon>
        <taxon>Bacilli</taxon>
        <taxon>Lactobacillales</taxon>
        <taxon>Lactobacillaceae</taxon>
        <taxon>Lactobacillus</taxon>
    </lineage>
</organism>
<name>A0A3G6JDQ5_LACDL</name>
<dbReference type="PANTHER" id="PTHR43549">
    <property type="entry name" value="MULTIDRUG RESISTANCE PROTEIN YPNP-RELATED"/>
    <property type="match status" value="1"/>
</dbReference>
<reference evidence="9 10" key="2">
    <citation type="submission" date="2021-12" db="EMBL/GenBank/DDBJ databases">
        <title>Antimicrobial susceptibility of Lactobacillus delbrueckii subsp. lactis obtained from milk products and other habitats.</title>
        <authorList>
            <person name="Shani N."/>
        </authorList>
    </citation>
    <scope>NUCLEOTIDE SEQUENCE [LARGE SCALE GENOMIC DNA]</scope>
    <source>
        <strain evidence="9 10">FAM 21755</strain>
    </source>
</reference>
<dbReference type="EMBL" id="JAJNUY010000002">
    <property type="protein sequence ID" value="MCD5562726.1"/>
    <property type="molecule type" value="Genomic_DNA"/>
</dbReference>
<accession>A0A3G6JDQ5</accession>
<feature type="transmembrane region" description="Helical" evidence="7">
    <location>
        <begin position="52"/>
        <end position="73"/>
    </location>
</feature>
<sequence length="84" mass="8917">MSKNKSTIDLTSGRISLGLVKFALSLMAGNVLQQCYNLTDTLVVGRFIGKNTLAAVGSAYTLMIFLTSIILGLRMGCGAFLSQP</sequence>
<evidence type="ECO:0000256" key="4">
    <source>
        <dbReference type="ARBA" id="ARBA00022692"/>
    </source>
</evidence>
<protein>
    <submittedName>
        <fullName evidence="8">Multidrug transporter</fullName>
    </submittedName>
    <submittedName>
        <fullName evidence="9">Oligosaccharide flippase family protein</fullName>
    </submittedName>
</protein>
<evidence type="ECO:0000313" key="9">
    <source>
        <dbReference type="EMBL" id="MCD5562726.1"/>
    </source>
</evidence>
<proteinExistence type="predicted"/>
<dbReference type="GO" id="GO:0005886">
    <property type="term" value="C:plasma membrane"/>
    <property type="evidence" value="ECO:0007669"/>
    <property type="project" value="UniProtKB-SubCell"/>
</dbReference>
<dbReference type="AlphaFoldDB" id="A0A3G6JDQ5"/>
<comment type="subcellular location">
    <subcellularLocation>
        <location evidence="1">Cell membrane</location>
        <topology evidence="1">Multi-pass membrane protein</topology>
    </subcellularLocation>
</comment>
<evidence type="ECO:0000256" key="5">
    <source>
        <dbReference type="ARBA" id="ARBA00022989"/>
    </source>
</evidence>
<keyword evidence="6 7" id="KW-0472">Membrane</keyword>
<dbReference type="GO" id="GO:0015297">
    <property type="term" value="F:antiporter activity"/>
    <property type="evidence" value="ECO:0007669"/>
    <property type="project" value="InterPro"/>
</dbReference>
<evidence type="ECO:0000256" key="3">
    <source>
        <dbReference type="ARBA" id="ARBA00022475"/>
    </source>
</evidence>
<evidence type="ECO:0000313" key="8">
    <source>
        <dbReference type="EMBL" id="AZA16125.1"/>
    </source>
</evidence>
<dbReference type="Pfam" id="PF01554">
    <property type="entry name" value="MatE"/>
    <property type="match status" value="1"/>
</dbReference>
<dbReference type="InterPro" id="IPR002528">
    <property type="entry name" value="MATE_fam"/>
</dbReference>
<keyword evidence="2" id="KW-0813">Transport</keyword>